<proteinExistence type="predicted"/>
<feature type="non-terminal residue" evidence="1">
    <location>
        <position position="418"/>
    </location>
</feature>
<comment type="caution">
    <text evidence="1">The sequence shown here is derived from an EMBL/GenBank/DDBJ whole genome shotgun (WGS) entry which is preliminary data.</text>
</comment>
<gene>
    <name evidence="1" type="ORF">Gorai_014224</name>
</gene>
<evidence type="ECO:0000313" key="2">
    <source>
        <dbReference type="Proteomes" id="UP000593578"/>
    </source>
</evidence>
<feature type="non-terminal residue" evidence="1">
    <location>
        <position position="1"/>
    </location>
</feature>
<evidence type="ECO:0000313" key="1">
    <source>
        <dbReference type="EMBL" id="MBA0583364.1"/>
    </source>
</evidence>
<sequence>VHILGFSGSLYKRSIVQENESLIGKVVKIDLQTDKGLRGQFAWFPVQVNLSKPLISKIWITSRIHRIEYESLPSICFQHGRFGHLREGCPHERVEKEEFEEWMVVDRRQRQETMGSWVSERIGLDLVREVEMLGQKLGQERELGRLNGHVLLEYKHHIMVNLKENGSPNMGTARGSRMRSCLPANSGHLKLKQTSGFHGKAVQVEEEYLRDFDLDVVVLIETRASGIKAECVVKNIGLSNSHKVANGFWRGIWIFWKDIVNLIVEVNQFQFVHLKVKFSELNDWFLFIGIYESPLWVLRKELRVELGNISQNVRLPWMLAGGFNAMLYKEENKSEGYWFSRSKVYLEQRSSVRTSRPCTVYLFWSEELYKAPRLFRFLSGWLSHSDFGHLVNENWGNDDKSEGPVWIFVEAVKKWNLE</sequence>
<dbReference type="Gene3D" id="3.60.10.10">
    <property type="entry name" value="Endonuclease/exonuclease/phosphatase"/>
    <property type="match status" value="1"/>
</dbReference>
<organism evidence="1 2">
    <name type="scientific">Gossypium raimondii</name>
    <name type="common">Peruvian cotton</name>
    <name type="synonym">Gossypium klotzschianum subsp. raimondii</name>
    <dbReference type="NCBI Taxonomy" id="29730"/>
    <lineage>
        <taxon>Eukaryota</taxon>
        <taxon>Viridiplantae</taxon>
        <taxon>Streptophyta</taxon>
        <taxon>Embryophyta</taxon>
        <taxon>Tracheophyta</taxon>
        <taxon>Spermatophyta</taxon>
        <taxon>Magnoliopsida</taxon>
        <taxon>eudicotyledons</taxon>
        <taxon>Gunneridae</taxon>
        <taxon>Pentapetalae</taxon>
        <taxon>rosids</taxon>
        <taxon>malvids</taxon>
        <taxon>Malvales</taxon>
        <taxon>Malvaceae</taxon>
        <taxon>Malvoideae</taxon>
        <taxon>Gossypium</taxon>
    </lineage>
</organism>
<dbReference type="SUPFAM" id="SSF56219">
    <property type="entry name" value="DNase I-like"/>
    <property type="match status" value="1"/>
</dbReference>
<dbReference type="PANTHER" id="PTHR31286">
    <property type="entry name" value="GLYCINE-RICH CELL WALL STRUCTURAL PROTEIN 1.8-LIKE"/>
    <property type="match status" value="1"/>
</dbReference>
<dbReference type="PANTHER" id="PTHR31286:SF173">
    <property type="entry name" value="DUF4283 DOMAIN-CONTAINING PROTEIN"/>
    <property type="match status" value="1"/>
</dbReference>
<protein>
    <recommendedName>
        <fullName evidence="3">DUF4283 domain-containing protein</fullName>
    </recommendedName>
</protein>
<accession>A0A7J8P2H8</accession>
<evidence type="ECO:0008006" key="3">
    <source>
        <dbReference type="Google" id="ProtNLM"/>
    </source>
</evidence>
<reference evidence="1 2" key="1">
    <citation type="journal article" date="2019" name="Genome Biol. Evol.">
        <title>Insights into the evolution of the New World diploid cottons (Gossypium, subgenus Houzingenia) based on genome sequencing.</title>
        <authorList>
            <person name="Grover C.E."/>
            <person name="Arick M.A. 2nd"/>
            <person name="Thrash A."/>
            <person name="Conover J.L."/>
            <person name="Sanders W.S."/>
            <person name="Peterson D.G."/>
            <person name="Frelichowski J.E."/>
            <person name="Scheffler J.A."/>
            <person name="Scheffler B.E."/>
            <person name="Wendel J.F."/>
        </authorList>
    </citation>
    <scope>NUCLEOTIDE SEQUENCE [LARGE SCALE GENOMIC DNA]</scope>
    <source>
        <strain evidence="1">8</strain>
        <tissue evidence="1">Leaf</tissue>
    </source>
</reference>
<dbReference type="AlphaFoldDB" id="A0A7J8P2H8"/>
<name>A0A7J8P2H8_GOSRA</name>
<dbReference type="InterPro" id="IPR036691">
    <property type="entry name" value="Endo/exonu/phosph_ase_sf"/>
</dbReference>
<dbReference type="InterPro" id="IPR040256">
    <property type="entry name" value="At4g02000-like"/>
</dbReference>
<dbReference type="EMBL" id="JABEZZ010000004">
    <property type="protein sequence ID" value="MBA0583364.1"/>
    <property type="molecule type" value="Genomic_DNA"/>
</dbReference>
<dbReference type="Proteomes" id="UP000593578">
    <property type="component" value="Unassembled WGS sequence"/>
</dbReference>